<dbReference type="PANTHER" id="PTHR42878:SF7">
    <property type="entry name" value="SENSOR HISTIDINE KINASE GLRK"/>
    <property type="match status" value="1"/>
</dbReference>
<name>A0A6L3MS54_9BURK</name>
<dbReference type="PROSITE" id="PS51257">
    <property type="entry name" value="PROKAR_LIPOPROTEIN"/>
    <property type="match status" value="1"/>
</dbReference>
<dbReference type="SUPFAM" id="SSF55785">
    <property type="entry name" value="PYP-like sensor domain (PAS domain)"/>
    <property type="match status" value="1"/>
</dbReference>
<evidence type="ECO:0000256" key="1">
    <source>
        <dbReference type="ARBA" id="ARBA00000085"/>
    </source>
</evidence>
<dbReference type="Gene3D" id="3.30.450.20">
    <property type="entry name" value="PAS domain"/>
    <property type="match status" value="1"/>
</dbReference>
<dbReference type="InterPro" id="IPR003661">
    <property type="entry name" value="HisK_dim/P_dom"/>
</dbReference>
<accession>A0A6L3MS54</accession>
<dbReference type="InterPro" id="IPR050351">
    <property type="entry name" value="BphY/WalK/GraS-like"/>
</dbReference>
<dbReference type="CDD" id="cd00082">
    <property type="entry name" value="HisKA"/>
    <property type="match status" value="1"/>
</dbReference>
<keyword evidence="10" id="KW-1133">Transmembrane helix</keyword>
<dbReference type="Pfam" id="PF05226">
    <property type="entry name" value="CHASE2"/>
    <property type="match status" value="1"/>
</dbReference>
<evidence type="ECO:0000256" key="4">
    <source>
        <dbReference type="ARBA" id="ARBA00022553"/>
    </source>
</evidence>
<dbReference type="Gene3D" id="1.10.287.130">
    <property type="match status" value="1"/>
</dbReference>
<keyword evidence="4" id="KW-0597">Phosphoprotein</keyword>
<dbReference type="GO" id="GO:0005524">
    <property type="term" value="F:ATP binding"/>
    <property type="evidence" value="ECO:0007669"/>
    <property type="project" value="UniProtKB-KW"/>
</dbReference>
<evidence type="ECO:0000313" key="13">
    <source>
        <dbReference type="Proteomes" id="UP000473470"/>
    </source>
</evidence>
<dbReference type="GO" id="GO:0000156">
    <property type="term" value="F:phosphorelay response regulator activity"/>
    <property type="evidence" value="ECO:0007669"/>
    <property type="project" value="TreeGrafter"/>
</dbReference>
<protein>
    <recommendedName>
        <fullName evidence="3">histidine kinase</fullName>
        <ecNumber evidence="3">2.7.13.3</ecNumber>
    </recommendedName>
</protein>
<dbReference type="Gene3D" id="3.30.565.10">
    <property type="entry name" value="Histidine kinase-like ATPase, C-terminal domain"/>
    <property type="match status" value="1"/>
</dbReference>
<gene>
    <name evidence="12" type="ORF">F7R25_23000</name>
</gene>
<dbReference type="InterPro" id="IPR035965">
    <property type="entry name" value="PAS-like_dom_sf"/>
</dbReference>
<reference evidence="12 13" key="1">
    <citation type="submission" date="2019-09" db="EMBL/GenBank/DDBJ databases">
        <title>Draft genome sequences of 48 bacterial type strains from the CCUG.</title>
        <authorList>
            <person name="Tunovic T."/>
            <person name="Pineiro-Iglesias B."/>
            <person name="Unosson C."/>
            <person name="Inganas E."/>
            <person name="Ohlen M."/>
            <person name="Cardew S."/>
            <person name="Jensie-Markopoulos S."/>
            <person name="Salva-Serra F."/>
            <person name="Jaen-Luchoro D."/>
            <person name="Karlsson R."/>
            <person name="Svensson-Stadler L."/>
            <person name="Chun J."/>
            <person name="Moore E."/>
        </authorList>
    </citation>
    <scope>NUCLEOTIDE SEQUENCE [LARGE SCALE GENOMIC DNA]</scope>
    <source>
        <strain evidence="12 13">CCUG 65686</strain>
    </source>
</reference>
<evidence type="ECO:0000256" key="5">
    <source>
        <dbReference type="ARBA" id="ARBA00022679"/>
    </source>
</evidence>
<comment type="catalytic activity">
    <reaction evidence="1">
        <text>ATP + protein L-histidine = ADP + protein N-phospho-L-histidine.</text>
        <dbReference type="EC" id="2.7.13.3"/>
    </reaction>
</comment>
<evidence type="ECO:0000256" key="7">
    <source>
        <dbReference type="ARBA" id="ARBA00022777"/>
    </source>
</evidence>
<dbReference type="InterPro" id="IPR004358">
    <property type="entry name" value="Sig_transdc_His_kin-like_C"/>
</dbReference>
<evidence type="ECO:0000256" key="9">
    <source>
        <dbReference type="ARBA" id="ARBA00023012"/>
    </source>
</evidence>
<dbReference type="GO" id="GO:0005886">
    <property type="term" value="C:plasma membrane"/>
    <property type="evidence" value="ECO:0007669"/>
    <property type="project" value="UniProtKB-SubCell"/>
</dbReference>
<keyword evidence="5" id="KW-0808">Transferase</keyword>
<keyword evidence="10" id="KW-0472">Membrane</keyword>
<dbReference type="PIRSF" id="PIRSF037347">
    <property type="entry name" value="STHK_CHASE2_PAS_prd"/>
    <property type="match status" value="1"/>
</dbReference>
<keyword evidence="7" id="KW-0418">Kinase</keyword>
<dbReference type="PROSITE" id="PS50109">
    <property type="entry name" value="HIS_KIN"/>
    <property type="match status" value="1"/>
</dbReference>
<dbReference type="InterPro" id="IPR036890">
    <property type="entry name" value="HATPase_C_sf"/>
</dbReference>
<evidence type="ECO:0000259" key="11">
    <source>
        <dbReference type="PROSITE" id="PS50109"/>
    </source>
</evidence>
<dbReference type="CDD" id="cd00075">
    <property type="entry name" value="HATPase"/>
    <property type="match status" value="1"/>
</dbReference>
<dbReference type="Proteomes" id="UP000473470">
    <property type="component" value="Unassembled WGS sequence"/>
</dbReference>
<dbReference type="InterPro" id="IPR017181">
    <property type="entry name" value="Sig_transdc_His_kin_CHASE2"/>
</dbReference>
<comment type="subcellular location">
    <subcellularLocation>
        <location evidence="2">Cell inner membrane</location>
        <topology evidence="2">Multi-pass membrane protein</topology>
    </subcellularLocation>
</comment>
<dbReference type="GO" id="GO:0030295">
    <property type="term" value="F:protein kinase activator activity"/>
    <property type="evidence" value="ECO:0007669"/>
    <property type="project" value="TreeGrafter"/>
</dbReference>
<feature type="domain" description="Histidine kinase" evidence="11">
    <location>
        <begin position="580"/>
        <end position="796"/>
    </location>
</feature>
<evidence type="ECO:0000313" key="12">
    <source>
        <dbReference type="EMBL" id="KAB0635449.1"/>
    </source>
</evidence>
<dbReference type="InterPro" id="IPR007890">
    <property type="entry name" value="CHASE2"/>
</dbReference>
<dbReference type="SMART" id="SM00387">
    <property type="entry name" value="HATPase_c"/>
    <property type="match status" value="1"/>
</dbReference>
<evidence type="ECO:0000256" key="6">
    <source>
        <dbReference type="ARBA" id="ARBA00022741"/>
    </source>
</evidence>
<dbReference type="EMBL" id="VZOK01000038">
    <property type="protein sequence ID" value="KAB0635449.1"/>
    <property type="molecule type" value="Genomic_DNA"/>
</dbReference>
<evidence type="ECO:0000256" key="10">
    <source>
        <dbReference type="SAM" id="Phobius"/>
    </source>
</evidence>
<feature type="transmembrane region" description="Helical" evidence="10">
    <location>
        <begin position="312"/>
        <end position="330"/>
    </location>
</feature>
<evidence type="ECO:0000256" key="8">
    <source>
        <dbReference type="ARBA" id="ARBA00022840"/>
    </source>
</evidence>
<dbReference type="RefSeq" id="WP_059885625.1">
    <property type="nucleotide sequence ID" value="NZ_CABVPM010000060.1"/>
</dbReference>
<dbReference type="Pfam" id="PF02518">
    <property type="entry name" value="HATPase_c"/>
    <property type="match status" value="1"/>
</dbReference>
<feature type="transmembrane region" description="Helical" evidence="10">
    <location>
        <begin position="362"/>
        <end position="379"/>
    </location>
</feature>
<keyword evidence="6" id="KW-0547">Nucleotide-binding</keyword>
<dbReference type="EC" id="2.7.13.3" evidence="3"/>
<proteinExistence type="predicted"/>
<keyword evidence="8" id="KW-0067">ATP-binding</keyword>
<keyword evidence="10" id="KW-0812">Transmembrane</keyword>
<evidence type="ECO:0000256" key="2">
    <source>
        <dbReference type="ARBA" id="ARBA00004429"/>
    </source>
</evidence>
<evidence type="ECO:0000256" key="3">
    <source>
        <dbReference type="ARBA" id="ARBA00012438"/>
    </source>
</evidence>
<dbReference type="SMART" id="SM01080">
    <property type="entry name" value="CHASE2"/>
    <property type="match status" value="1"/>
</dbReference>
<dbReference type="PRINTS" id="PR00344">
    <property type="entry name" value="BCTRLSENSOR"/>
</dbReference>
<dbReference type="InterPro" id="IPR005467">
    <property type="entry name" value="His_kinase_dom"/>
</dbReference>
<dbReference type="AlphaFoldDB" id="A0A6L3MS54"/>
<dbReference type="GO" id="GO:0007234">
    <property type="term" value="P:osmosensory signaling via phosphorelay pathway"/>
    <property type="evidence" value="ECO:0007669"/>
    <property type="project" value="TreeGrafter"/>
</dbReference>
<keyword evidence="9" id="KW-0902">Two-component regulatory system</keyword>
<comment type="caution">
    <text evidence="12">The sequence shown here is derived from an EMBL/GenBank/DDBJ whole genome shotgun (WGS) entry which is preliminary data.</text>
</comment>
<organism evidence="12 13">
    <name type="scientific">Burkholderia stagnalis</name>
    <dbReference type="NCBI Taxonomy" id="1503054"/>
    <lineage>
        <taxon>Bacteria</taxon>
        <taxon>Pseudomonadati</taxon>
        <taxon>Pseudomonadota</taxon>
        <taxon>Betaproteobacteria</taxon>
        <taxon>Burkholderiales</taxon>
        <taxon>Burkholderiaceae</taxon>
        <taxon>Burkholderia</taxon>
        <taxon>Burkholderia cepacia complex</taxon>
    </lineage>
</organism>
<dbReference type="SUPFAM" id="SSF47384">
    <property type="entry name" value="Homodimeric domain of signal transducing histidine kinase"/>
    <property type="match status" value="1"/>
</dbReference>
<sequence>MKPESVSPRRRLGRRFLVEWIAIGCLGIAVIVACVLGRASTSVDGLVYDRLLMLRSLPLSPDIVVVDIDNQSVATLGRWPWPRSVHARLLDALSRAQPAAVVYDVLFTEPSPDDRQFAAGLGRVPTFMPILLSPEGPDGTRTVDPPVPELAARAAGLGHINLEVDPDGIVRSVALYESDGRTRWPQLMVPVFDAIRAGKLHPAGGAPGAGAPGAGAHDLSRDARGEGRYLIPFNRNTPAYPTLSFDDVLAGRVPSGALRGKIVVVGVTASGLYDRFATPVSGDFGPLAGVYIHAGVLDMLTTGRAISPVSRAGLLAASLLPLAVLLAGFLMLSPRRALLLTLGLAALSVCASAALLYEARLWLSPAPAIFGLIAVYPIWNWRRLEMTMAHLRRELERLADEPHLLPEAPHTRSVGGDVLERQMALMAQAAQRVQDMKRFVWDSLDSMPEPIFVTDLAGTVLIANHAAKRYSARLALPLPEGAPLRAALGELTFVKTVDGNAEHDAAMRQHWPDALDPTLAAEHDAMERGIEVRDRDGLDHLLRYAPCTNAQGRVTGWIAGLVDVTELHAAERHREEALHLLSHDMRSPQSSILALVEIERQRVDSDDVRGLLARIERYAHRALSLADEFVQLARAESQAYQLEATSFVDVLIDASDEVWPQAQAKRIRIDTDVGSEMGWVRADRSLITRAFVNLLNNAVKYSPTDTVITCTLSIEPAAKRMTCTIRDQGYGISPEDQRHLFERFKRFHAGERPEISGSGLGMAFVKTVVTRHGGSVSVDSEVGVGTAVTVALPTIDEPSA</sequence>
<dbReference type="InterPro" id="IPR003594">
    <property type="entry name" value="HATPase_dom"/>
</dbReference>
<dbReference type="SUPFAM" id="SSF55874">
    <property type="entry name" value="ATPase domain of HSP90 chaperone/DNA topoisomerase II/histidine kinase"/>
    <property type="match status" value="1"/>
</dbReference>
<dbReference type="FunFam" id="3.30.565.10:FF:000006">
    <property type="entry name" value="Sensor histidine kinase WalK"/>
    <property type="match status" value="1"/>
</dbReference>
<dbReference type="PANTHER" id="PTHR42878">
    <property type="entry name" value="TWO-COMPONENT HISTIDINE KINASE"/>
    <property type="match status" value="1"/>
</dbReference>
<dbReference type="InterPro" id="IPR036097">
    <property type="entry name" value="HisK_dim/P_sf"/>
</dbReference>
<feature type="transmembrane region" description="Helical" evidence="10">
    <location>
        <begin position="20"/>
        <end position="39"/>
    </location>
</feature>
<dbReference type="GO" id="GO:0000155">
    <property type="term" value="F:phosphorelay sensor kinase activity"/>
    <property type="evidence" value="ECO:0007669"/>
    <property type="project" value="InterPro"/>
</dbReference>
<feature type="transmembrane region" description="Helical" evidence="10">
    <location>
        <begin position="337"/>
        <end position="356"/>
    </location>
</feature>